<dbReference type="Proteomes" id="UP000266673">
    <property type="component" value="Unassembled WGS sequence"/>
</dbReference>
<dbReference type="InterPro" id="IPR016161">
    <property type="entry name" value="Ald_DH/histidinol_DH"/>
</dbReference>
<dbReference type="Pfam" id="PF00171">
    <property type="entry name" value="Aldedh"/>
    <property type="match status" value="2"/>
</dbReference>
<keyword evidence="3" id="KW-0520">NAD</keyword>
<evidence type="ECO:0000256" key="4">
    <source>
        <dbReference type="PROSITE-ProRule" id="PRU10007"/>
    </source>
</evidence>
<dbReference type="EMBL" id="QKWP01000534">
    <property type="protein sequence ID" value="RIB18528.1"/>
    <property type="molecule type" value="Genomic_DNA"/>
</dbReference>
<dbReference type="PANTHER" id="PTHR11699">
    <property type="entry name" value="ALDEHYDE DEHYDROGENASE-RELATED"/>
    <property type="match status" value="1"/>
</dbReference>
<comment type="similarity">
    <text evidence="1 5">Belongs to the aldehyde dehydrogenase family.</text>
</comment>
<dbReference type="AlphaFoldDB" id="A0A397VA23"/>
<protein>
    <submittedName>
        <fullName evidence="7">Aldehyde/histidinol dehydrogenase</fullName>
    </submittedName>
</protein>
<dbReference type="Gene3D" id="3.40.309.10">
    <property type="entry name" value="Aldehyde Dehydrogenase, Chain A, domain 2"/>
    <property type="match status" value="1"/>
</dbReference>
<feature type="domain" description="Aldehyde dehydrogenase" evidence="6">
    <location>
        <begin position="388"/>
        <end position="469"/>
    </location>
</feature>
<dbReference type="InterPro" id="IPR016163">
    <property type="entry name" value="Ald_DH_C"/>
</dbReference>
<evidence type="ECO:0000259" key="6">
    <source>
        <dbReference type="Pfam" id="PF00171"/>
    </source>
</evidence>
<dbReference type="PROSITE" id="PS00687">
    <property type="entry name" value="ALDEHYDE_DEHYDR_GLU"/>
    <property type="match status" value="1"/>
</dbReference>
<dbReference type="SUPFAM" id="SSF53720">
    <property type="entry name" value="ALDH-like"/>
    <property type="match status" value="1"/>
</dbReference>
<evidence type="ECO:0000256" key="2">
    <source>
        <dbReference type="ARBA" id="ARBA00023002"/>
    </source>
</evidence>
<keyword evidence="8" id="KW-1185">Reference proteome</keyword>
<gene>
    <name evidence="7" type="ORF">C2G38_2085419</name>
</gene>
<dbReference type="OrthoDB" id="310895at2759"/>
<organism evidence="7 8">
    <name type="scientific">Gigaspora rosea</name>
    <dbReference type="NCBI Taxonomy" id="44941"/>
    <lineage>
        <taxon>Eukaryota</taxon>
        <taxon>Fungi</taxon>
        <taxon>Fungi incertae sedis</taxon>
        <taxon>Mucoromycota</taxon>
        <taxon>Glomeromycotina</taxon>
        <taxon>Glomeromycetes</taxon>
        <taxon>Diversisporales</taxon>
        <taxon>Gigasporaceae</taxon>
        <taxon>Gigaspora</taxon>
    </lineage>
</organism>
<dbReference type="InterPro" id="IPR015590">
    <property type="entry name" value="Aldehyde_DH_dom"/>
</dbReference>
<comment type="caution">
    <text evidence="7">The sequence shown here is derived from an EMBL/GenBank/DDBJ whole genome shotgun (WGS) entry which is preliminary data.</text>
</comment>
<reference evidence="7 8" key="1">
    <citation type="submission" date="2018-06" db="EMBL/GenBank/DDBJ databases">
        <title>Comparative genomics reveals the genomic features of Rhizophagus irregularis, R. cerebriforme, R. diaphanum and Gigaspora rosea, and their symbiotic lifestyle signature.</title>
        <authorList>
            <person name="Morin E."/>
            <person name="San Clemente H."/>
            <person name="Chen E.C.H."/>
            <person name="De La Providencia I."/>
            <person name="Hainaut M."/>
            <person name="Kuo A."/>
            <person name="Kohler A."/>
            <person name="Murat C."/>
            <person name="Tang N."/>
            <person name="Roy S."/>
            <person name="Loubradou J."/>
            <person name="Henrissat B."/>
            <person name="Grigoriev I.V."/>
            <person name="Corradi N."/>
            <person name="Roux C."/>
            <person name="Martin F.M."/>
        </authorList>
    </citation>
    <scope>NUCLEOTIDE SEQUENCE [LARGE SCALE GENOMIC DNA]</scope>
    <source>
        <strain evidence="7 8">DAOM 194757</strain>
    </source>
</reference>
<dbReference type="InterPro" id="IPR016160">
    <property type="entry name" value="Ald_DH_CS_CYS"/>
</dbReference>
<dbReference type="FunFam" id="3.40.605.10:FF:000050">
    <property type="entry name" value="Aldehyde dehydrogenase, mitochondrial"/>
    <property type="match status" value="1"/>
</dbReference>
<feature type="active site" evidence="4">
    <location>
        <position position="266"/>
    </location>
</feature>
<sequence>MESKHELITLPNGKTIKVETGLFIKNTFVESVDKKRFETINPSTGKVITNVAEASSKDVDLAVEAATEAFYNVWRFVDGKERGRLLNKLADLIERDLEELAALESFDNGQTLSTAKFIDVGLGIDCYRYFAGWADKIHGKVINTETSKFAYTRHEPIGVCAAIIPWNFPILMQSWKMAPALACGNTIILKPSELTPLGALKIAALCKEAGFPEGVVNVLNGPGPITGAAIAMHMKIDKLSFTGSNATGRSLLKAASESNLKQVSLELGGKSPNIIFADSNLDQAINWAHMGIFFNHGQCCSAGSRVYVQDSVYDEFLTKFKAFTESNKIGDPFEEDTYQGPQISQTQFDRIMRYIECGKEEGATLVTGGERHGDQGYFIKPTIFTDVFSTVEEVIEKAHLTKFGLAAAVFTNDLTKAIKLSNELRAGTVWVNCYNLVNSRLPFGGYKESGTGRDLSKYALDQYTQVKTVQINLES</sequence>
<evidence type="ECO:0000256" key="3">
    <source>
        <dbReference type="ARBA" id="ARBA00023027"/>
    </source>
</evidence>
<dbReference type="InterPro" id="IPR016162">
    <property type="entry name" value="Ald_DH_N"/>
</dbReference>
<dbReference type="InterPro" id="IPR029510">
    <property type="entry name" value="Ald_DH_CS_GLU"/>
</dbReference>
<evidence type="ECO:0000256" key="1">
    <source>
        <dbReference type="ARBA" id="ARBA00009986"/>
    </source>
</evidence>
<proteinExistence type="inferred from homology"/>
<evidence type="ECO:0000256" key="5">
    <source>
        <dbReference type="RuleBase" id="RU003345"/>
    </source>
</evidence>
<dbReference type="FunFam" id="3.40.309.10:FF:000065">
    <property type="entry name" value="Aldehyde dehydrogenase3"/>
    <property type="match status" value="1"/>
</dbReference>
<dbReference type="STRING" id="44941.A0A397VA23"/>
<dbReference type="FunFam" id="3.40.605.10:FF:000026">
    <property type="entry name" value="Aldehyde dehydrogenase, putative"/>
    <property type="match status" value="1"/>
</dbReference>
<accession>A0A397VA23</accession>
<dbReference type="CDD" id="cd07091">
    <property type="entry name" value="ALDH_F1-2_Ald2-like"/>
    <property type="match status" value="1"/>
</dbReference>
<feature type="domain" description="Aldehyde dehydrogenase" evidence="6">
    <location>
        <begin position="28"/>
        <end position="387"/>
    </location>
</feature>
<dbReference type="PROSITE" id="PS00070">
    <property type="entry name" value="ALDEHYDE_DEHYDR_CYS"/>
    <property type="match status" value="1"/>
</dbReference>
<name>A0A397VA23_9GLOM</name>
<keyword evidence="2 5" id="KW-0560">Oxidoreductase</keyword>
<dbReference type="GO" id="GO:0004030">
    <property type="term" value="F:aldehyde dehydrogenase [NAD(P)+] activity"/>
    <property type="evidence" value="ECO:0007669"/>
    <property type="project" value="UniProtKB-ARBA"/>
</dbReference>
<dbReference type="Gene3D" id="3.40.605.10">
    <property type="entry name" value="Aldehyde Dehydrogenase, Chain A, domain 1"/>
    <property type="match status" value="1"/>
</dbReference>
<evidence type="ECO:0000313" key="7">
    <source>
        <dbReference type="EMBL" id="RIB18528.1"/>
    </source>
</evidence>
<evidence type="ECO:0000313" key="8">
    <source>
        <dbReference type="Proteomes" id="UP000266673"/>
    </source>
</evidence>